<evidence type="ECO:0000313" key="2">
    <source>
        <dbReference type="Proteomes" id="UP000000311"/>
    </source>
</evidence>
<gene>
    <name evidence="1" type="ORF">EAG_10652</name>
</gene>
<protein>
    <submittedName>
        <fullName evidence="1">Uncharacterized protein</fullName>
    </submittedName>
</protein>
<keyword evidence="2" id="KW-1185">Reference proteome</keyword>
<dbReference type="AlphaFoldDB" id="E2ASY9"/>
<sequence>MVRARAVVRQVIRIGGDKEKEREMVLVRLENEEQRWEVLGKKAQLKGRRGKDKEDLRWEKRRLRWRLESFARIEEKKGKRVWVGNGKVRIDGY</sequence>
<accession>E2ASY9</accession>
<proteinExistence type="predicted"/>
<evidence type="ECO:0000313" key="1">
    <source>
        <dbReference type="EMBL" id="EFN63456.1"/>
    </source>
</evidence>
<dbReference type="InParanoid" id="E2ASY9"/>
<name>E2ASY9_CAMFO</name>
<dbReference type="EMBL" id="GL442436">
    <property type="protein sequence ID" value="EFN63456.1"/>
    <property type="molecule type" value="Genomic_DNA"/>
</dbReference>
<reference evidence="1 2" key="1">
    <citation type="journal article" date="2010" name="Science">
        <title>Genomic comparison of the ants Camponotus floridanus and Harpegnathos saltator.</title>
        <authorList>
            <person name="Bonasio R."/>
            <person name="Zhang G."/>
            <person name="Ye C."/>
            <person name="Mutti N.S."/>
            <person name="Fang X."/>
            <person name="Qin N."/>
            <person name="Donahue G."/>
            <person name="Yang P."/>
            <person name="Li Q."/>
            <person name="Li C."/>
            <person name="Zhang P."/>
            <person name="Huang Z."/>
            <person name="Berger S.L."/>
            <person name="Reinberg D."/>
            <person name="Wang J."/>
            <person name="Liebig J."/>
        </authorList>
    </citation>
    <scope>NUCLEOTIDE SEQUENCE [LARGE SCALE GENOMIC DNA]</scope>
    <source>
        <strain evidence="2">C129</strain>
    </source>
</reference>
<dbReference type="Proteomes" id="UP000000311">
    <property type="component" value="Unassembled WGS sequence"/>
</dbReference>
<dbReference type="OMA" id="RMWVNGR"/>
<organism evidence="2">
    <name type="scientific">Camponotus floridanus</name>
    <name type="common">Florida carpenter ant</name>
    <dbReference type="NCBI Taxonomy" id="104421"/>
    <lineage>
        <taxon>Eukaryota</taxon>
        <taxon>Metazoa</taxon>
        <taxon>Ecdysozoa</taxon>
        <taxon>Arthropoda</taxon>
        <taxon>Hexapoda</taxon>
        <taxon>Insecta</taxon>
        <taxon>Pterygota</taxon>
        <taxon>Neoptera</taxon>
        <taxon>Endopterygota</taxon>
        <taxon>Hymenoptera</taxon>
        <taxon>Apocrita</taxon>
        <taxon>Aculeata</taxon>
        <taxon>Formicoidea</taxon>
        <taxon>Formicidae</taxon>
        <taxon>Formicinae</taxon>
        <taxon>Camponotus</taxon>
    </lineage>
</organism>